<feature type="transmembrane region" description="Helical" evidence="6">
    <location>
        <begin position="727"/>
        <end position="745"/>
    </location>
</feature>
<gene>
    <name evidence="8" type="ORF">BDV26DRAFT_267045</name>
</gene>
<name>A0A5N7B167_9EURO</name>
<evidence type="ECO:0000256" key="3">
    <source>
        <dbReference type="ARBA" id="ARBA00022989"/>
    </source>
</evidence>
<evidence type="ECO:0000256" key="5">
    <source>
        <dbReference type="SAM" id="MobiDB-lite"/>
    </source>
</evidence>
<dbReference type="PRINTS" id="PR02047">
    <property type="entry name" value="BREFELDNASP4"/>
</dbReference>
<evidence type="ECO:0000259" key="7">
    <source>
        <dbReference type="Pfam" id="PF13515"/>
    </source>
</evidence>
<feature type="transmembrane region" description="Helical" evidence="6">
    <location>
        <begin position="791"/>
        <end position="814"/>
    </location>
</feature>
<evidence type="ECO:0000256" key="2">
    <source>
        <dbReference type="ARBA" id="ARBA00022692"/>
    </source>
</evidence>
<accession>A0A5N7B167</accession>
<dbReference type="Pfam" id="PF13515">
    <property type="entry name" value="FUSC_2"/>
    <property type="match status" value="1"/>
</dbReference>
<feature type="region of interest" description="Disordered" evidence="5">
    <location>
        <begin position="606"/>
        <end position="626"/>
    </location>
</feature>
<proteinExistence type="predicted"/>
<keyword evidence="4 6" id="KW-0472">Membrane</keyword>
<evidence type="ECO:0000313" key="8">
    <source>
        <dbReference type="EMBL" id="KAE8375784.1"/>
    </source>
</evidence>
<evidence type="ECO:0000313" key="9">
    <source>
        <dbReference type="Proteomes" id="UP000326198"/>
    </source>
</evidence>
<dbReference type="AlphaFoldDB" id="A0A5N7B167"/>
<dbReference type="InterPro" id="IPR052430">
    <property type="entry name" value="IVT-Associated"/>
</dbReference>
<dbReference type="Proteomes" id="UP000326198">
    <property type="component" value="Unassembled WGS sequence"/>
</dbReference>
<keyword evidence="2 6" id="KW-0812">Transmembrane</keyword>
<sequence length="1034" mass="116182">MSLSPDASSSSRRFLRPKKLRHATFVLPKTGQRLRGLVTLRSPHSESNSHNDERRGLLSGQYSVNREGIHLRLWRKVREIELWIHRVISTELGIGVLKCSLAYFLGSLATFVPAIASWLGHQDGKHVVATVTVYFHPARSQGSMYKASICAFLAFLYAAFISLTSMCVSRFFQDTLDLLPLGHAVVLIVFCGGGLGFIGWTKQRLGDPLVNVACSLASLSSITVLTKEGAVQNGDLSFAKIFQVLKMVVMGVATAMAVSFMIFPISARKKLRSNLTTVTETLATMLALITESFLTGSEEELQTEEYLSAAARHRQAYNQLDRLVREAKLEHFVAGTERQYRLEKKLVRWVQDITHNMGGLRSAALLQFQLLKQTKLARPVQRNNEEAVISGVHRGSLPSPWSLHEERPILEPIDERPEEEVSGSDRDRPSSSPGGDISDSESHHVLLPADIFALFISHLGPSMRSLAFTLKEIFKEIPFKPAPDYRVAINSRFRTSLDRALELYRGSREEALKTIYRQKDVLDIQTLEVEADLEEVAASCGHFSFSLLEFGEQLKELLAILDELQLEAEERPNGRSWSWLRFWCRQNVWIRAKDTEQPLTEAGIGPRLEVGNAEPHSKPSLHPGNASGRKGFGYRIWKSLKIFRRDDTKFAIKVGTGAALYALPSFLPSTRPFYSHWRGEWGLLSYMLVCSMTIGASNTTGYARFLGTCLGALCAVVSWYMTGGNVFGLASLGLFMATWTSYLIIVKGQGPMGRFIMLTYNLSVLYAYSLSQKEGNDDQDEGGESPIITEIALHRVASVLSGCIWGIIITRVIWPISARKRLKNGLSLIWLRMSLLWKHGPLSTMTSNTYDSVFMSPREKLEIERFLSRLESLQASARSEFELKSPFPDSAYSNILRRTRSMVDAFLAINIELDKNMTASEGELSILQYTDKERQQLSSRISHLLSVLASSMKLEYPLSDVLPSIEHARDRLLARLFRYRKDHEASRLSTDEDYALLYAYILVTGQLSTEIEAIMAEISWLFGALDEDIVKLYD</sequence>
<keyword evidence="9" id="KW-1185">Reference proteome</keyword>
<dbReference type="GO" id="GO:0016020">
    <property type="term" value="C:membrane"/>
    <property type="evidence" value="ECO:0007669"/>
    <property type="project" value="UniProtKB-SubCell"/>
</dbReference>
<evidence type="ECO:0000256" key="4">
    <source>
        <dbReference type="ARBA" id="ARBA00023136"/>
    </source>
</evidence>
<dbReference type="PANTHER" id="PTHR47804:SF1">
    <property type="entry name" value="DUF2421 DOMAIN-CONTAINING PROTEIN"/>
    <property type="match status" value="1"/>
</dbReference>
<feature type="transmembrane region" description="Helical" evidence="6">
    <location>
        <begin position="208"/>
        <end position="225"/>
    </location>
</feature>
<evidence type="ECO:0000256" key="6">
    <source>
        <dbReference type="SAM" id="Phobius"/>
    </source>
</evidence>
<protein>
    <submittedName>
        <fullName evidence="8">Fusaric acid resistance protein-like-domain-containing protein</fullName>
    </submittedName>
</protein>
<dbReference type="InterPro" id="IPR049453">
    <property type="entry name" value="Memb_transporter_dom"/>
</dbReference>
<keyword evidence="3 6" id="KW-1133">Transmembrane helix</keyword>
<comment type="subcellular location">
    <subcellularLocation>
        <location evidence="1">Membrane</location>
        <topology evidence="1">Multi-pass membrane protein</topology>
    </subcellularLocation>
</comment>
<organism evidence="8 9">
    <name type="scientific">Aspergillus bertholletiae</name>
    <dbReference type="NCBI Taxonomy" id="1226010"/>
    <lineage>
        <taxon>Eukaryota</taxon>
        <taxon>Fungi</taxon>
        <taxon>Dikarya</taxon>
        <taxon>Ascomycota</taxon>
        <taxon>Pezizomycotina</taxon>
        <taxon>Eurotiomycetes</taxon>
        <taxon>Eurotiomycetidae</taxon>
        <taxon>Eurotiales</taxon>
        <taxon>Aspergillaceae</taxon>
        <taxon>Aspergillus</taxon>
        <taxon>Aspergillus subgen. Circumdati</taxon>
    </lineage>
</organism>
<feature type="transmembrane region" description="Helical" evidence="6">
    <location>
        <begin position="178"/>
        <end position="201"/>
    </location>
</feature>
<evidence type="ECO:0000256" key="1">
    <source>
        <dbReference type="ARBA" id="ARBA00004141"/>
    </source>
</evidence>
<dbReference type="InterPro" id="IPR023244">
    <property type="entry name" value="Brefeldin_A-sensitivity_4"/>
</dbReference>
<feature type="region of interest" description="Disordered" evidence="5">
    <location>
        <begin position="410"/>
        <end position="440"/>
    </location>
</feature>
<dbReference type="PANTHER" id="PTHR47804">
    <property type="entry name" value="60S RIBOSOMAL PROTEIN L19"/>
    <property type="match status" value="1"/>
</dbReference>
<feature type="transmembrane region" description="Helical" evidence="6">
    <location>
        <begin position="703"/>
        <end position="721"/>
    </location>
</feature>
<dbReference type="OrthoDB" id="68611at2759"/>
<feature type="transmembrane region" description="Helical" evidence="6">
    <location>
        <begin position="245"/>
        <end position="265"/>
    </location>
</feature>
<feature type="transmembrane region" description="Helical" evidence="6">
    <location>
        <begin position="149"/>
        <end position="172"/>
    </location>
</feature>
<dbReference type="EMBL" id="ML736253">
    <property type="protein sequence ID" value="KAE8375784.1"/>
    <property type="molecule type" value="Genomic_DNA"/>
</dbReference>
<feature type="domain" description="Integral membrane bound transporter" evidence="7">
    <location>
        <begin position="673"/>
        <end position="809"/>
    </location>
</feature>
<reference evidence="8 9" key="1">
    <citation type="submission" date="2019-04" db="EMBL/GenBank/DDBJ databases">
        <title>Friends and foes A comparative genomics studyof 23 Aspergillus species from section Flavi.</title>
        <authorList>
            <consortium name="DOE Joint Genome Institute"/>
            <person name="Kjaerbolling I."/>
            <person name="Vesth T."/>
            <person name="Frisvad J.C."/>
            <person name="Nybo J.L."/>
            <person name="Theobald S."/>
            <person name="Kildgaard S."/>
            <person name="Isbrandt T."/>
            <person name="Kuo A."/>
            <person name="Sato A."/>
            <person name="Lyhne E.K."/>
            <person name="Kogle M.E."/>
            <person name="Wiebenga A."/>
            <person name="Kun R.S."/>
            <person name="Lubbers R.J."/>
            <person name="Makela M.R."/>
            <person name="Barry K."/>
            <person name="Chovatia M."/>
            <person name="Clum A."/>
            <person name="Daum C."/>
            <person name="Haridas S."/>
            <person name="He G."/>
            <person name="LaButti K."/>
            <person name="Lipzen A."/>
            <person name="Mondo S."/>
            <person name="Riley R."/>
            <person name="Salamov A."/>
            <person name="Simmons B.A."/>
            <person name="Magnuson J.K."/>
            <person name="Henrissat B."/>
            <person name="Mortensen U.H."/>
            <person name="Larsen T.O."/>
            <person name="Devries R.P."/>
            <person name="Grigoriev I.V."/>
            <person name="Machida M."/>
            <person name="Baker S.E."/>
            <person name="Andersen M.R."/>
        </authorList>
    </citation>
    <scope>NUCLEOTIDE SEQUENCE [LARGE SCALE GENOMIC DNA]</scope>
    <source>
        <strain evidence="8 9">IBT 29228</strain>
    </source>
</reference>